<dbReference type="PROSITE" id="PS51671">
    <property type="entry name" value="ACT"/>
    <property type="match status" value="1"/>
</dbReference>
<dbReference type="CDD" id="cd04901">
    <property type="entry name" value="ACT_3PGDH"/>
    <property type="match status" value="1"/>
</dbReference>
<dbReference type="InterPro" id="IPR045865">
    <property type="entry name" value="ACT-like_dom_sf"/>
</dbReference>
<sequence>MVKIKEISALKIFWGNKMENIKYFIIDFDSTFTQVEALDELGDISLDGDPQKDKILKEIVELTNSGMEGKASFTQNLTRRLELLRANKRHLTPLISRLKTKVSESVKRNREFFKDFSDNILIVSSGFKEFITPIVTEFGIKEENIYANTFVYDEQGNITGFDKNNVLCLDKGKIQQLKALNLKGDVYVIGDGYTDYEIKEAGLANKFYAFTENIERDAVLAKAEHIAPSFDEFLYQNNLPMAISYPKNRISVLLLENIHPEALRLFKSEGYKVEVISSGLDEDELCERIKNVSILGIRSKTQLTKKVLESANKLIAVGAFCIGTNQIDLKSCLQRGVAAFNAPYSNTRSVVELAIGQIIMLYRNTIEKSNKMHQGKWDKSAKNSYEIRGKKLGIVGYGNIGSQLSVLAESMGMEVYYYDIVEKLQLGNAKKCSSLNELLSLADVISLHVDGRASNKNLIGKKEFDLMKEGVIFLNLSRGHVVDVPVLAENLKSGKILGASVDVFPYEPKNNNEEFINELRGLPNVILTPHIGGSTEEAQFNIASFVPNRILDYINTGNTFQSVNFPNIQLPELNNAHRLIHLHENVPGILAQINNVLAKHNINILGQYLKTNETVGYVITDINKEYDKQVIQELKAINNTIKFRILY</sequence>
<reference evidence="13 14" key="1">
    <citation type="submission" date="2014-09" db="EMBL/GenBank/DDBJ databases">
        <title>Sporocytophaga myxococcoides PG-01 genome sequencing.</title>
        <authorList>
            <person name="Liu L."/>
            <person name="Gao P.J."/>
            <person name="Chen G.J."/>
            <person name="Wang L.S."/>
        </authorList>
    </citation>
    <scope>NUCLEOTIDE SEQUENCE [LARGE SCALE GENOMIC DNA]</scope>
    <source>
        <strain evidence="13 14">PG-01</strain>
    </source>
</reference>
<dbReference type="InterPro" id="IPR029753">
    <property type="entry name" value="D-isomer_DH_CS"/>
</dbReference>
<keyword evidence="14" id="KW-1185">Reference proteome</keyword>
<dbReference type="NCBIfam" id="NF008759">
    <property type="entry name" value="PRK11790.1"/>
    <property type="match status" value="1"/>
</dbReference>
<dbReference type="SUPFAM" id="SSF56784">
    <property type="entry name" value="HAD-like"/>
    <property type="match status" value="1"/>
</dbReference>
<dbReference type="EC" id="1.1.1.399" evidence="4"/>
<comment type="caution">
    <text evidence="13">The sequence shown here is derived from an EMBL/GenBank/DDBJ whole genome shotgun (WGS) entry which is preliminary data.</text>
</comment>
<protein>
    <recommendedName>
        <fullName evidence="6">D-3-phosphoglycerate dehydrogenase</fullName>
        <ecNumber evidence="4">1.1.1.399</ecNumber>
        <ecNumber evidence="5">1.1.1.95</ecNumber>
    </recommendedName>
    <alternativeName>
        <fullName evidence="9">2-oxoglutarate reductase</fullName>
    </alternativeName>
</protein>
<evidence type="ECO:0000259" key="12">
    <source>
        <dbReference type="PROSITE" id="PS51671"/>
    </source>
</evidence>
<dbReference type="Pfam" id="PF00389">
    <property type="entry name" value="2-Hacid_dh"/>
    <property type="match status" value="1"/>
</dbReference>
<dbReference type="InterPro" id="IPR054480">
    <property type="entry name" value="AHAS_small-like_ACT"/>
</dbReference>
<dbReference type="eggNOG" id="COG0111">
    <property type="taxonomic scope" value="Bacteria"/>
</dbReference>
<dbReference type="SUPFAM" id="SSF51735">
    <property type="entry name" value="NAD(P)-binding Rossmann-fold domains"/>
    <property type="match status" value="1"/>
</dbReference>
<evidence type="ECO:0000256" key="1">
    <source>
        <dbReference type="ARBA" id="ARBA00003800"/>
    </source>
</evidence>
<proteinExistence type="inferred from homology"/>
<dbReference type="InterPro" id="IPR029752">
    <property type="entry name" value="D-isomer_DH_CS1"/>
</dbReference>
<comment type="function">
    <text evidence="1">Catalyzes the reversible oxidation of 3-phospho-D-glycerate to 3-phosphonooxypyruvate, the first step of the phosphorylated L-serine biosynthesis pathway. Also catalyzes the reversible oxidation of 2-hydroxyglutarate to 2-oxoglutarate.</text>
</comment>
<dbReference type="PROSITE" id="PS00671">
    <property type="entry name" value="D_2_HYDROXYACID_DH_3"/>
    <property type="match status" value="1"/>
</dbReference>
<dbReference type="Pfam" id="PF22629">
    <property type="entry name" value="ACT_AHAS_ss"/>
    <property type="match status" value="1"/>
</dbReference>
<dbReference type="GO" id="GO:0051287">
    <property type="term" value="F:NAD binding"/>
    <property type="evidence" value="ECO:0007669"/>
    <property type="project" value="InterPro"/>
</dbReference>
<name>A0A098LF03_9BACT</name>
<dbReference type="InterPro" id="IPR050418">
    <property type="entry name" value="D-iso_2-hydroxyacid_DH_PdxB"/>
</dbReference>
<evidence type="ECO:0000256" key="2">
    <source>
        <dbReference type="ARBA" id="ARBA00005216"/>
    </source>
</evidence>
<dbReference type="InterPro" id="IPR036412">
    <property type="entry name" value="HAD-like_sf"/>
</dbReference>
<evidence type="ECO:0000256" key="10">
    <source>
        <dbReference type="ARBA" id="ARBA00048126"/>
    </source>
</evidence>
<dbReference type="SUPFAM" id="SSF55021">
    <property type="entry name" value="ACT-like"/>
    <property type="match status" value="1"/>
</dbReference>
<dbReference type="GO" id="GO:0004617">
    <property type="term" value="F:phosphoglycerate dehydrogenase activity"/>
    <property type="evidence" value="ECO:0007669"/>
    <property type="project" value="UniProtKB-EC"/>
</dbReference>
<dbReference type="AlphaFoldDB" id="A0A098LF03"/>
<comment type="catalytic activity">
    <reaction evidence="11">
        <text>(2R)-3-phosphoglycerate + NAD(+) = 3-phosphooxypyruvate + NADH + H(+)</text>
        <dbReference type="Rhea" id="RHEA:12641"/>
        <dbReference type="ChEBI" id="CHEBI:15378"/>
        <dbReference type="ChEBI" id="CHEBI:18110"/>
        <dbReference type="ChEBI" id="CHEBI:57540"/>
        <dbReference type="ChEBI" id="CHEBI:57945"/>
        <dbReference type="ChEBI" id="CHEBI:58272"/>
        <dbReference type="EC" id="1.1.1.95"/>
    </reaction>
</comment>
<dbReference type="STRING" id="153721.MYP_2255"/>
<dbReference type="InterPro" id="IPR006140">
    <property type="entry name" value="D-isomer_DH_NAD-bd"/>
</dbReference>
<keyword evidence="7" id="KW-0560">Oxidoreductase</keyword>
<dbReference type="PANTHER" id="PTHR43761">
    <property type="entry name" value="D-ISOMER SPECIFIC 2-HYDROXYACID DEHYDROGENASE FAMILY PROTEIN (AFU_ORTHOLOGUE AFUA_1G13630)"/>
    <property type="match status" value="1"/>
</dbReference>
<dbReference type="PANTHER" id="PTHR43761:SF1">
    <property type="entry name" value="D-ISOMER SPECIFIC 2-HYDROXYACID DEHYDROGENASE CATALYTIC DOMAIN-CONTAINING PROTEIN-RELATED"/>
    <property type="match status" value="1"/>
</dbReference>
<dbReference type="CDD" id="cd12176">
    <property type="entry name" value="PGDH_3"/>
    <property type="match status" value="1"/>
</dbReference>
<evidence type="ECO:0000256" key="5">
    <source>
        <dbReference type="ARBA" id="ARBA00013143"/>
    </source>
</evidence>
<dbReference type="Gene3D" id="3.30.70.260">
    <property type="match status" value="1"/>
</dbReference>
<evidence type="ECO:0000313" key="14">
    <source>
        <dbReference type="Proteomes" id="UP000030185"/>
    </source>
</evidence>
<dbReference type="Gene3D" id="1.10.150.210">
    <property type="entry name" value="Phosphoserine phosphatase, domain 2"/>
    <property type="match status" value="1"/>
</dbReference>
<feature type="domain" description="ACT" evidence="12">
    <location>
        <begin position="578"/>
        <end position="647"/>
    </location>
</feature>
<dbReference type="GO" id="GO:0006564">
    <property type="term" value="P:L-serine biosynthetic process"/>
    <property type="evidence" value="ECO:0007669"/>
    <property type="project" value="UniProtKB-ARBA"/>
</dbReference>
<gene>
    <name evidence="13" type="ORF">MYP_2255</name>
</gene>
<dbReference type="Pfam" id="PF02826">
    <property type="entry name" value="2-Hacid_dh_C"/>
    <property type="match status" value="1"/>
</dbReference>
<dbReference type="GO" id="GO:0047545">
    <property type="term" value="F:(S)-2-hydroxyglutarate dehydrogenase activity"/>
    <property type="evidence" value="ECO:0007669"/>
    <property type="project" value="UniProtKB-ARBA"/>
</dbReference>
<keyword evidence="8" id="KW-0520">NAD</keyword>
<dbReference type="UniPathway" id="UPA00135">
    <property type="reaction ID" value="UER00196"/>
</dbReference>
<dbReference type="FunFam" id="3.40.50.720:FF:000041">
    <property type="entry name" value="D-3-phosphoglycerate dehydrogenase"/>
    <property type="match status" value="1"/>
</dbReference>
<dbReference type="Gene3D" id="3.40.50.1000">
    <property type="entry name" value="HAD superfamily/HAD-like"/>
    <property type="match status" value="1"/>
</dbReference>
<evidence type="ECO:0000256" key="6">
    <source>
        <dbReference type="ARBA" id="ARBA00021582"/>
    </source>
</evidence>
<dbReference type="InterPro" id="IPR006139">
    <property type="entry name" value="D-isomer_2_OHA_DH_cat_dom"/>
</dbReference>
<dbReference type="SUPFAM" id="SSF52283">
    <property type="entry name" value="Formate/glycerate dehydrogenase catalytic domain-like"/>
    <property type="match status" value="1"/>
</dbReference>
<comment type="similarity">
    <text evidence="3">Belongs to the D-isomer specific 2-hydroxyacid dehydrogenase family.</text>
</comment>
<accession>A0A098LF03</accession>
<evidence type="ECO:0000256" key="4">
    <source>
        <dbReference type="ARBA" id="ARBA00013001"/>
    </source>
</evidence>
<dbReference type="Pfam" id="PF12710">
    <property type="entry name" value="HAD"/>
    <property type="match status" value="1"/>
</dbReference>
<dbReference type="PROSITE" id="PS00065">
    <property type="entry name" value="D_2_HYDROXYACID_DH_1"/>
    <property type="match status" value="1"/>
</dbReference>
<dbReference type="InterPro" id="IPR002912">
    <property type="entry name" value="ACT_dom"/>
</dbReference>
<dbReference type="Proteomes" id="UP000030185">
    <property type="component" value="Unassembled WGS sequence"/>
</dbReference>
<dbReference type="EC" id="1.1.1.95" evidence="5"/>
<evidence type="ECO:0000256" key="3">
    <source>
        <dbReference type="ARBA" id="ARBA00005854"/>
    </source>
</evidence>
<dbReference type="eggNOG" id="COG0560">
    <property type="taxonomic scope" value="Bacteria"/>
</dbReference>
<evidence type="ECO:0000256" key="7">
    <source>
        <dbReference type="ARBA" id="ARBA00023002"/>
    </source>
</evidence>
<dbReference type="Gene3D" id="3.40.50.720">
    <property type="entry name" value="NAD(P)-binding Rossmann-like Domain"/>
    <property type="match status" value="2"/>
</dbReference>
<evidence type="ECO:0000256" key="11">
    <source>
        <dbReference type="ARBA" id="ARBA00048731"/>
    </source>
</evidence>
<dbReference type="EMBL" id="BBLT01000004">
    <property type="protein sequence ID" value="GAL85027.1"/>
    <property type="molecule type" value="Genomic_DNA"/>
</dbReference>
<dbReference type="NCBIfam" id="TIGR01488">
    <property type="entry name" value="HAD-SF-IB"/>
    <property type="match status" value="1"/>
</dbReference>
<evidence type="ECO:0000256" key="9">
    <source>
        <dbReference type="ARBA" id="ARBA00030455"/>
    </source>
</evidence>
<organism evidence="13 14">
    <name type="scientific">Sporocytophaga myxococcoides</name>
    <dbReference type="NCBI Taxonomy" id="153721"/>
    <lineage>
        <taxon>Bacteria</taxon>
        <taxon>Pseudomonadati</taxon>
        <taxon>Bacteroidota</taxon>
        <taxon>Cytophagia</taxon>
        <taxon>Cytophagales</taxon>
        <taxon>Cytophagaceae</taxon>
        <taxon>Sporocytophaga</taxon>
    </lineage>
</organism>
<comment type="pathway">
    <text evidence="2">Amino-acid biosynthesis; L-serine biosynthesis; L-serine from 3-phospho-D-glycerate: step 1/3.</text>
</comment>
<comment type="catalytic activity">
    <reaction evidence="10">
        <text>(R)-2-hydroxyglutarate + NAD(+) = 2-oxoglutarate + NADH + H(+)</text>
        <dbReference type="Rhea" id="RHEA:49612"/>
        <dbReference type="ChEBI" id="CHEBI:15378"/>
        <dbReference type="ChEBI" id="CHEBI:15801"/>
        <dbReference type="ChEBI" id="CHEBI:16810"/>
        <dbReference type="ChEBI" id="CHEBI:57540"/>
        <dbReference type="ChEBI" id="CHEBI:57945"/>
        <dbReference type="EC" id="1.1.1.399"/>
    </reaction>
</comment>
<dbReference type="InterPro" id="IPR023214">
    <property type="entry name" value="HAD_sf"/>
</dbReference>
<evidence type="ECO:0000256" key="8">
    <source>
        <dbReference type="ARBA" id="ARBA00023027"/>
    </source>
</evidence>
<dbReference type="InterPro" id="IPR036291">
    <property type="entry name" value="NAD(P)-bd_dom_sf"/>
</dbReference>
<evidence type="ECO:0000313" key="13">
    <source>
        <dbReference type="EMBL" id="GAL85027.1"/>
    </source>
</evidence>